<evidence type="ECO:0000313" key="1">
    <source>
        <dbReference type="EMBL" id="CAF4400843.1"/>
    </source>
</evidence>
<name>A0A820PAQ4_9BILA</name>
<accession>A0A820PAQ4</accession>
<organism evidence="1 2">
    <name type="scientific">Rotaria magnacalcarata</name>
    <dbReference type="NCBI Taxonomy" id="392030"/>
    <lineage>
        <taxon>Eukaryota</taxon>
        <taxon>Metazoa</taxon>
        <taxon>Spiralia</taxon>
        <taxon>Gnathifera</taxon>
        <taxon>Rotifera</taxon>
        <taxon>Eurotatoria</taxon>
        <taxon>Bdelloidea</taxon>
        <taxon>Philodinida</taxon>
        <taxon>Philodinidae</taxon>
        <taxon>Rotaria</taxon>
    </lineage>
</organism>
<dbReference type="EMBL" id="CAJOBF010024763">
    <property type="protein sequence ID" value="CAF4400843.1"/>
    <property type="molecule type" value="Genomic_DNA"/>
</dbReference>
<sequence>AVTIQLPDGIKAEGTVFEACNPAPAIQHTEEINAEALRASSKTRAFYDIKARTCTALNETKLADDVAVEALALEACLVAGESRLAEESRVEGQVASTETKPAYGVKGKAPSLVSCVLVGETKPPDVVKAEAPAGSIVTFFLADGVEAESPASCA</sequence>
<feature type="non-terminal residue" evidence="1">
    <location>
        <position position="1"/>
    </location>
</feature>
<proteinExistence type="predicted"/>
<dbReference type="Proteomes" id="UP000663842">
    <property type="component" value="Unassembled WGS sequence"/>
</dbReference>
<comment type="caution">
    <text evidence="1">The sequence shown here is derived from an EMBL/GenBank/DDBJ whole genome shotgun (WGS) entry which is preliminary data.</text>
</comment>
<protein>
    <submittedName>
        <fullName evidence="1">Uncharacterized protein</fullName>
    </submittedName>
</protein>
<dbReference type="AlphaFoldDB" id="A0A820PAQ4"/>
<gene>
    <name evidence="1" type="ORF">UXM345_LOCUS38202</name>
</gene>
<evidence type="ECO:0000313" key="2">
    <source>
        <dbReference type="Proteomes" id="UP000663842"/>
    </source>
</evidence>
<feature type="non-terminal residue" evidence="1">
    <location>
        <position position="154"/>
    </location>
</feature>
<reference evidence="1" key="1">
    <citation type="submission" date="2021-02" db="EMBL/GenBank/DDBJ databases">
        <authorList>
            <person name="Nowell W R."/>
        </authorList>
    </citation>
    <scope>NUCLEOTIDE SEQUENCE</scope>
</reference>